<proteinExistence type="predicted"/>
<organism evidence="2 3">
    <name type="scientific">Didymodactylos carnosus</name>
    <dbReference type="NCBI Taxonomy" id="1234261"/>
    <lineage>
        <taxon>Eukaryota</taxon>
        <taxon>Metazoa</taxon>
        <taxon>Spiralia</taxon>
        <taxon>Gnathifera</taxon>
        <taxon>Rotifera</taxon>
        <taxon>Eurotatoria</taxon>
        <taxon>Bdelloidea</taxon>
        <taxon>Philodinida</taxon>
        <taxon>Philodinidae</taxon>
        <taxon>Didymodactylos</taxon>
    </lineage>
</organism>
<comment type="caution">
    <text evidence="2">The sequence shown here is derived from an EMBL/GenBank/DDBJ whole genome shotgun (WGS) entry which is preliminary data.</text>
</comment>
<evidence type="ECO:0000313" key="3">
    <source>
        <dbReference type="Proteomes" id="UP000682733"/>
    </source>
</evidence>
<dbReference type="Proteomes" id="UP000682733">
    <property type="component" value="Unassembled WGS sequence"/>
</dbReference>
<feature type="non-terminal residue" evidence="2">
    <location>
        <position position="1"/>
    </location>
</feature>
<dbReference type="EMBL" id="CAJOBA010005868">
    <property type="protein sequence ID" value="CAF3756705.1"/>
    <property type="molecule type" value="Genomic_DNA"/>
</dbReference>
<accession>A0A8S2IKG5</accession>
<name>A0A8S2IKG5_9BILA</name>
<dbReference type="Proteomes" id="UP000677228">
    <property type="component" value="Unassembled WGS sequence"/>
</dbReference>
<protein>
    <submittedName>
        <fullName evidence="2">Uncharacterized protein</fullName>
    </submittedName>
</protein>
<sequence>IFSRVVKVLLSTRTMSQEITKDPFEFCDSSSVASHDGYNNDEINNKLNLLLTNIERIDKNVLKLNQLVDVLISKQTIMEITLSSINADYVNTREIIYKTETSCSKILNIIEERALSYEHAVEDAAKQIQMVTQKIIKNFYEVTVTNAINYFRSPRAPDGSHFNQTNNVHETCINLARMVDNDNIYQTIDLNNEEHNIAENNVSVVIKTANDMIHALYEPINKRKTSEDDTLLVLHSQVMQGPIITITGSSTPQTYQVNAEKYNRAKHATDTALLTEESGFNNLLSLLFSALFSNEELKLSSIHGSVQGTKVLCLQRVHTIDEHMYNIYGQRYITYRQTKKFKDTINKKCCRLRS</sequence>
<gene>
    <name evidence="1" type="ORF">OVA965_LOCUS13851</name>
    <name evidence="2" type="ORF">TMI583_LOCUS13854</name>
</gene>
<evidence type="ECO:0000313" key="1">
    <source>
        <dbReference type="EMBL" id="CAF0986417.1"/>
    </source>
</evidence>
<evidence type="ECO:0000313" key="2">
    <source>
        <dbReference type="EMBL" id="CAF3756705.1"/>
    </source>
</evidence>
<reference evidence="2" key="1">
    <citation type="submission" date="2021-02" db="EMBL/GenBank/DDBJ databases">
        <authorList>
            <person name="Nowell W R."/>
        </authorList>
    </citation>
    <scope>NUCLEOTIDE SEQUENCE</scope>
</reference>
<dbReference type="AlphaFoldDB" id="A0A8S2IKG5"/>
<dbReference type="EMBL" id="CAJNOK010005862">
    <property type="protein sequence ID" value="CAF0986417.1"/>
    <property type="molecule type" value="Genomic_DNA"/>
</dbReference>